<evidence type="ECO:0000259" key="8">
    <source>
        <dbReference type="Pfam" id="PF00303"/>
    </source>
</evidence>
<gene>
    <name evidence="6" type="primary">thyA</name>
    <name evidence="9" type="synonym">thyA/TYMS</name>
    <name evidence="9" type="ORF">MAMC_01954</name>
</gene>
<dbReference type="PROSITE" id="PS00091">
    <property type="entry name" value="THYMIDYLATE_SYNTHASE"/>
    <property type="match status" value="1"/>
</dbReference>
<dbReference type="Proteomes" id="UP000381693">
    <property type="component" value="Unassembled WGS sequence"/>
</dbReference>
<feature type="binding site" description="in other chain" evidence="6">
    <location>
        <begin position="166"/>
        <end position="169"/>
    </location>
    <ligand>
        <name>dUMP</name>
        <dbReference type="ChEBI" id="CHEBI:246422"/>
        <note>ligand shared between dimeric partners</note>
    </ligand>
</feature>
<dbReference type="GO" id="GO:0032259">
    <property type="term" value="P:methylation"/>
    <property type="evidence" value="ECO:0007669"/>
    <property type="project" value="UniProtKB-KW"/>
</dbReference>
<name>A0A5E6MI97_9BACT</name>
<feature type="active site" evidence="7">
    <location>
        <position position="146"/>
    </location>
</feature>
<keyword evidence="4 6" id="KW-0808">Transferase</keyword>
<accession>A0A5E6MI97</accession>
<comment type="function">
    <text evidence="6">Catalyzes the reductive methylation of 2'-deoxyuridine-5'-monophosphate (dUMP) to 2'-deoxythymidine-5'-monophosphate (dTMP) while utilizing 5,10-methylenetetrahydrofolate (mTHF) as the methyl donor and reductant in the reaction, yielding dihydrofolate (DHF) as a by-product. This enzymatic reaction provides an intracellular de novo source of dTMP, an essential precursor for DNA biosynthesis.</text>
</comment>
<dbReference type="InterPro" id="IPR036926">
    <property type="entry name" value="Thymidate_synth/dCMP_Mease_sf"/>
</dbReference>
<feature type="active site" description="Nucleophile" evidence="6">
    <location>
        <position position="146"/>
    </location>
</feature>
<feature type="domain" description="Thymidylate synthase/dCMP hydroxymethylase" evidence="8">
    <location>
        <begin position="3"/>
        <end position="264"/>
    </location>
</feature>
<keyword evidence="10" id="KW-1185">Reference proteome</keyword>
<dbReference type="RefSeq" id="WP_142525865.1">
    <property type="nucleotide sequence ID" value="NZ_CABFUZ020000218.1"/>
</dbReference>
<dbReference type="NCBIfam" id="NF002497">
    <property type="entry name" value="PRK01827.1-3"/>
    <property type="match status" value="1"/>
</dbReference>
<evidence type="ECO:0000256" key="2">
    <source>
        <dbReference type="ARBA" id="ARBA00022490"/>
    </source>
</evidence>
<evidence type="ECO:0000256" key="3">
    <source>
        <dbReference type="ARBA" id="ARBA00022603"/>
    </source>
</evidence>
<dbReference type="InterPro" id="IPR000398">
    <property type="entry name" value="Thymidylate_synthase"/>
</dbReference>
<feature type="binding site" evidence="6">
    <location>
        <position position="51"/>
    </location>
    <ligand>
        <name>(6R)-5,10-methylene-5,6,7,8-tetrahydrofolate</name>
        <dbReference type="ChEBI" id="CHEBI:15636"/>
    </ligand>
</feature>
<proteinExistence type="inferred from homology"/>
<dbReference type="FunFam" id="3.30.572.10:FF:000013">
    <property type="entry name" value="Thymidylate synthase"/>
    <property type="match status" value="1"/>
</dbReference>
<feature type="binding site" evidence="6">
    <location>
        <begin position="126"/>
        <end position="127"/>
    </location>
    <ligand>
        <name>dUMP</name>
        <dbReference type="ChEBI" id="CHEBI:246422"/>
        <note>ligand shared between dimeric partners</note>
    </ligand>
</feature>
<dbReference type="NCBIfam" id="TIGR03284">
    <property type="entry name" value="thym_sym"/>
    <property type="match status" value="2"/>
</dbReference>
<comment type="similarity">
    <text evidence="6">Belongs to the thymidylate synthase family. Bacterial-type ThyA subfamily.</text>
</comment>
<dbReference type="GO" id="GO:0006235">
    <property type="term" value="P:dTTP biosynthetic process"/>
    <property type="evidence" value="ECO:0007669"/>
    <property type="project" value="UniProtKB-UniRule"/>
</dbReference>
<evidence type="ECO:0000313" key="10">
    <source>
        <dbReference type="Proteomes" id="UP000381693"/>
    </source>
</evidence>
<keyword evidence="3 6" id="KW-0489">Methyltransferase</keyword>
<dbReference type="InterPro" id="IPR045097">
    <property type="entry name" value="Thymidate_synth/dCMP_Mease"/>
</dbReference>
<comment type="subcellular location">
    <subcellularLocation>
        <location evidence="6">Cytoplasm</location>
    </subcellularLocation>
</comment>
<feature type="binding site" description="in other chain" evidence="6">
    <location>
        <position position="177"/>
    </location>
    <ligand>
        <name>dUMP</name>
        <dbReference type="ChEBI" id="CHEBI:246422"/>
        <note>ligand shared between dimeric partners</note>
    </ligand>
</feature>
<protein>
    <recommendedName>
        <fullName evidence="1 6">Thymidylate synthase</fullName>
        <shortName evidence="6">TS</shortName>
        <shortName evidence="6">TSase</shortName>
        <ecNumber evidence="1 6">2.1.1.45</ecNumber>
    </recommendedName>
</protein>
<dbReference type="PANTHER" id="PTHR11548:SF9">
    <property type="entry name" value="THYMIDYLATE SYNTHASE"/>
    <property type="match status" value="1"/>
</dbReference>
<dbReference type="GO" id="GO:0006231">
    <property type="term" value="P:dTMP biosynthetic process"/>
    <property type="evidence" value="ECO:0007669"/>
    <property type="project" value="UniProtKB-UniRule"/>
</dbReference>
<comment type="caution">
    <text evidence="9">The sequence shown here is derived from an EMBL/GenBank/DDBJ whole genome shotgun (WGS) entry which is preliminary data.</text>
</comment>
<dbReference type="GO" id="GO:0004799">
    <property type="term" value="F:thymidylate synthase activity"/>
    <property type="evidence" value="ECO:0007669"/>
    <property type="project" value="UniProtKB-UniRule"/>
</dbReference>
<comment type="pathway">
    <text evidence="6">Pyrimidine metabolism; dTTP biosynthesis.</text>
</comment>
<keyword evidence="2 6" id="KW-0963">Cytoplasm</keyword>
<dbReference type="GO" id="GO:0005829">
    <property type="term" value="C:cytosol"/>
    <property type="evidence" value="ECO:0007669"/>
    <property type="project" value="TreeGrafter"/>
</dbReference>
<evidence type="ECO:0000256" key="7">
    <source>
        <dbReference type="PROSITE-ProRule" id="PRU10016"/>
    </source>
</evidence>
<dbReference type="UniPathway" id="UPA00575"/>
<dbReference type="EC" id="2.1.1.45" evidence="1 6"/>
<feature type="binding site" evidence="6">
    <location>
        <position position="169"/>
    </location>
    <ligand>
        <name>(6R)-5,10-methylene-5,6,7,8-tetrahydrofolate</name>
        <dbReference type="ChEBI" id="CHEBI:15636"/>
    </ligand>
</feature>
<feature type="binding site" description="in other chain" evidence="6">
    <location>
        <position position="21"/>
    </location>
    <ligand>
        <name>dUMP</name>
        <dbReference type="ChEBI" id="CHEBI:246422"/>
        <note>ligand shared between dimeric partners</note>
    </ligand>
</feature>
<dbReference type="SUPFAM" id="SSF55831">
    <property type="entry name" value="Thymidylate synthase/dCMP hydroxymethylase"/>
    <property type="match status" value="1"/>
</dbReference>
<dbReference type="PANTHER" id="PTHR11548">
    <property type="entry name" value="THYMIDYLATE SYNTHASE 1"/>
    <property type="match status" value="1"/>
</dbReference>
<comment type="catalytic activity">
    <reaction evidence="6">
        <text>dUMP + (6R)-5,10-methylene-5,6,7,8-tetrahydrofolate = 7,8-dihydrofolate + dTMP</text>
        <dbReference type="Rhea" id="RHEA:12104"/>
        <dbReference type="ChEBI" id="CHEBI:15636"/>
        <dbReference type="ChEBI" id="CHEBI:57451"/>
        <dbReference type="ChEBI" id="CHEBI:63528"/>
        <dbReference type="ChEBI" id="CHEBI:246422"/>
        <dbReference type="EC" id="2.1.1.45"/>
    </reaction>
</comment>
<evidence type="ECO:0000256" key="4">
    <source>
        <dbReference type="ARBA" id="ARBA00022679"/>
    </source>
</evidence>
<dbReference type="HAMAP" id="MF_00008">
    <property type="entry name" value="Thymidy_synth_bact"/>
    <property type="match status" value="1"/>
</dbReference>
<evidence type="ECO:0000313" key="9">
    <source>
        <dbReference type="EMBL" id="VVM08058.1"/>
    </source>
</evidence>
<feature type="binding site" description="in other chain" evidence="6">
    <location>
        <begin position="207"/>
        <end position="209"/>
    </location>
    <ligand>
        <name>dUMP</name>
        <dbReference type="ChEBI" id="CHEBI:246422"/>
        <note>ligand shared between dimeric partners</note>
    </ligand>
</feature>
<evidence type="ECO:0000256" key="1">
    <source>
        <dbReference type="ARBA" id="ARBA00011947"/>
    </source>
</evidence>
<evidence type="ECO:0000256" key="6">
    <source>
        <dbReference type="HAMAP-Rule" id="MF_00008"/>
    </source>
</evidence>
<dbReference type="PRINTS" id="PR00108">
    <property type="entry name" value="THYMDSNTHASE"/>
</dbReference>
<feature type="binding site" evidence="6">
    <location>
        <position position="263"/>
    </location>
    <ligand>
        <name>(6R)-5,10-methylene-5,6,7,8-tetrahydrofolate</name>
        <dbReference type="ChEBI" id="CHEBI:15636"/>
    </ligand>
</feature>
<dbReference type="AlphaFoldDB" id="A0A5E6MI97"/>
<dbReference type="EMBL" id="CABFUZ020000218">
    <property type="protein sequence ID" value="VVM08058.1"/>
    <property type="molecule type" value="Genomic_DNA"/>
</dbReference>
<dbReference type="Gene3D" id="3.30.572.10">
    <property type="entry name" value="Thymidylate synthase/dCMP hydroxymethylase domain"/>
    <property type="match status" value="1"/>
</dbReference>
<sequence>MRNYLDLLKTVLREGAYRSDRTGTGTFSLFGAQLRFNLTADFPLMTTKRIHWKSVVHELLWFLRGETNVATLRAQGVSIWDEWADAQGNLGRIYGAQWRDWRGSDGSTVDQIQNVLEQIRRTPSSRRILVTAWNPAELHQMALPPCHVLFQFYVQDGFLSCQLYQRSADLFLGVPFNIASYSLLTLLVAHVCNLRPKEFVHTFGDVHLYANHLEQARIQLARSPKPLPRVEIQPKVRSLTEVRYEDISLIDYHPEPPIRAPVAV</sequence>
<keyword evidence="5 6" id="KW-0545">Nucleotide biosynthesis</keyword>
<dbReference type="InterPro" id="IPR023451">
    <property type="entry name" value="Thymidate_synth/dCMP_Mease_dom"/>
</dbReference>
<dbReference type="Pfam" id="PF00303">
    <property type="entry name" value="Thymidylat_synt"/>
    <property type="match status" value="1"/>
</dbReference>
<dbReference type="OrthoDB" id="9774633at2"/>
<organism evidence="9 10">
    <name type="scientific">Methylacidimicrobium cyclopophantes</name>
    <dbReference type="NCBI Taxonomy" id="1041766"/>
    <lineage>
        <taxon>Bacteria</taxon>
        <taxon>Pseudomonadati</taxon>
        <taxon>Verrucomicrobiota</taxon>
        <taxon>Methylacidimicrobium</taxon>
    </lineage>
</organism>
<dbReference type="InterPro" id="IPR020940">
    <property type="entry name" value="Thymidylate_synthase_AS"/>
</dbReference>
<comment type="subunit">
    <text evidence="6">Homodimer.</text>
</comment>
<evidence type="ECO:0000256" key="5">
    <source>
        <dbReference type="ARBA" id="ARBA00022727"/>
    </source>
</evidence>
<dbReference type="CDD" id="cd00351">
    <property type="entry name" value="TS_Pyrimidine_HMase"/>
    <property type="match status" value="1"/>
</dbReference>
<reference evidence="9" key="1">
    <citation type="submission" date="2019-09" db="EMBL/GenBank/DDBJ databases">
        <authorList>
            <person name="Cremers G."/>
        </authorList>
    </citation>
    <scope>NUCLEOTIDE SEQUENCE [LARGE SCALE GENOMIC DNA]</scope>
    <source>
        <strain evidence="9">3B</strain>
    </source>
</reference>